<comment type="caution">
    <text evidence="1">The sequence shown here is derived from an EMBL/GenBank/DDBJ whole genome shotgun (WGS) entry which is preliminary data.</text>
</comment>
<accession>A0ABV6NYC7</accession>
<dbReference type="EMBL" id="JBHLUE010000011">
    <property type="protein sequence ID" value="MFC0565701.1"/>
    <property type="molecule type" value="Genomic_DNA"/>
</dbReference>
<name>A0ABV6NYC7_9ACTN</name>
<dbReference type="InterPro" id="IPR009959">
    <property type="entry name" value="Cyclase_SnoaL-like"/>
</dbReference>
<sequence length="145" mass="16045">MDDFLDRLLALWTVPLDDRADPVAEFRAVYTDPVTVNGTPMSCADLVERARAMQRTYADRRTEVVHRLAADDRLAVAFRIRARHVGPLATPLGTVPPTGREVSIRVTDVLTLTDGRISDIWMIADDLALLHDLSAVRLTGEQGVP</sequence>
<gene>
    <name evidence="1" type="ORF">ACFFHU_16370</name>
</gene>
<dbReference type="Pfam" id="PF07366">
    <property type="entry name" value="SnoaL"/>
    <property type="match status" value="1"/>
</dbReference>
<dbReference type="Gene3D" id="3.10.450.50">
    <property type="match status" value="1"/>
</dbReference>
<reference evidence="1 2" key="1">
    <citation type="submission" date="2024-09" db="EMBL/GenBank/DDBJ databases">
        <authorList>
            <person name="Sun Q."/>
            <person name="Mori K."/>
        </authorList>
    </citation>
    <scope>NUCLEOTIDE SEQUENCE [LARGE SCALE GENOMIC DNA]</scope>
    <source>
        <strain evidence="1 2">TBRC 2205</strain>
    </source>
</reference>
<evidence type="ECO:0000313" key="1">
    <source>
        <dbReference type="EMBL" id="MFC0565701.1"/>
    </source>
</evidence>
<proteinExistence type="predicted"/>
<dbReference type="InterPro" id="IPR032710">
    <property type="entry name" value="NTF2-like_dom_sf"/>
</dbReference>
<dbReference type="RefSeq" id="WP_377339719.1">
    <property type="nucleotide sequence ID" value="NZ_JBHLUE010000011.1"/>
</dbReference>
<keyword evidence="2" id="KW-1185">Reference proteome</keyword>
<organism evidence="1 2">
    <name type="scientific">Plantactinospora siamensis</name>
    <dbReference type="NCBI Taxonomy" id="555372"/>
    <lineage>
        <taxon>Bacteria</taxon>
        <taxon>Bacillati</taxon>
        <taxon>Actinomycetota</taxon>
        <taxon>Actinomycetes</taxon>
        <taxon>Micromonosporales</taxon>
        <taxon>Micromonosporaceae</taxon>
        <taxon>Plantactinospora</taxon>
    </lineage>
</organism>
<dbReference type="Proteomes" id="UP001589894">
    <property type="component" value="Unassembled WGS sequence"/>
</dbReference>
<evidence type="ECO:0000313" key="2">
    <source>
        <dbReference type="Proteomes" id="UP001589894"/>
    </source>
</evidence>
<protein>
    <submittedName>
        <fullName evidence="1">Ester cyclase</fullName>
    </submittedName>
</protein>
<dbReference type="SUPFAM" id="SSF54427">
    <property type="entry name" value="NTF2-like"/>
    <property type="match status" value="1"/>
</dbReference>